<dbReference type="Proteomes" id="UP000799436">
    <property type="component" value="Unassembled WGS sequence"/>
</dbReference>
<dbReference type="AlphaFoldDB" id="A0A6G1LM30"/>
<gene>
    <name evidence="2" type="ORF">EJ03DRAFT_323310</name>
</gene>
<feature type="chain" id="PRO_5026173579" description="SSCRP protein" evidence="1">
    <location>
        <begin position="19"/>
        <end position="123"/>
    </location>
</feature>
<feature type="signal peptide" evidence="1">
    <location>
        <begin position="1"/>
        <end position="18"/>
    </location>
</feature>
<evidence type="ECO:0008006" key="4">
    <source>
        <dbReference type="Google" id="ProtNLM"/>
    </source>
</evidence>
<evidence type="ECO:0000256" key="1">
    <source>
        <dbReference type="SAM" id="SignalP"/>
    </source>
</evidence>
<keyword evidence="3" id="KW-1185">Reference proteome</keyword>
<organism evidence="2 3">
    <name type="scientific">Teratosphaeria nubilosa</name>
    <dbReference type="NCBI Taxonomy" id="161662"/>
    <lineage>
        <taxon>Eukaryota</taxon>
        <taxon>Fungi</taxon>
        <taxon>Dikarya</taxon>
        <taxon>Ascomycota</taxon>
        <taxon>Pezizomycotina</taxon>
        <taxon>Dothideomycetes</taxon>
        <taxon>Dothideomycetidae</taxon>
        <taxon>Mycosphaerellales</taxon>
        <taxon>Teratosphaeriaceae</taxon>
        <taxon>Teratosphaeria</taxon>
    </lineage>
</organism>
<evidence type="ECO:0000313" key="3">
    <source>
        <dbReference type="Proteomes" id="UP000799436"/>
    </source>
</evidence>
<name>A0A6G1LM30_9PEZI</name>
<dbReference type="EMBL" id="ML995809">
    <property type="protein sequence ID" value="KAF2773957.1"/>
    <property type="molecule type" value="Genomic_DNA"/>
</dbReference>
<evidence type="ECO:0000313" key="2">
    <source>
        <dbReference type="EMBL" id="KAF2773957.1"/>
    </source>
</evidence>
<accession>A0A6G1LM30</accession>
<keyword evidence="1" id="KW-0732">Signal</keyword>
<proteinExistence type="predicted"/>
<dbReference type="OrthoDB" id="3957339at2759"/>
<sequence length="123" mass="12964">MVNRLLPIAILIGATISATPPPPPLFSVYDGTCNALGKGLGSYKFDPYPDDATDSGCFSIPSGTGTVLKWENVPSAKFPCGAFVYNNNGCADIPNSYIDGAESDVRCRDGRGIYSYEVVCDAA</sequence>
<reference evidence="2" key="1">
    <citation type="journal article" date="2020" name="Stud. Mycol.">
        <title>101 Dothideomycetes genomes: a test case for predicting lifestyles and emergence of pathogens.</title>
        <authorList>
            <person name="Haridas S."/>
            <person name="Albert R."/>
            <person name="Binder M."/>
            <person name="Bloem J."/>
            <person name="Labutti K."/>
            <person name="Salamov A."/>
            <person name="Andreopoulos B."/>
            <person name="Baker S."/>
            <person name="Barry K."/>
            <person name="Bills G."/>
            <person name="Bluhm B."/>
            <person name="Cannon C."/>
            <person name="Castanera R."/>
            <person name="Culley D."/>
            <person name="Daum C."/>
            <person name="Ezra D."/>
            <person name="Gonzalez J."/>
            <person name="Henrissat B."/>
            <person name="Kuo A."/>
            <person name="Liang C."/>
            <person name="Lipzen A."/>
            <person name="Lutzoni F."/>
            <person name="Magnuson J."/>
            <person name="Mondo S."/>
            <person name="Nolan M."/>
            <person name="Ohm R."/>
            <person name="Pangilinan J."/>
            <person name="Park H.-J."/>
            <person name="Ramirez L."/>
            <person name="Alfaro M."/>
            <person name="Sun H."/>
            <person name="Tritt A."/>
            <person name="Yoshinaga Y."/>
            <person name="Zwiers L.-H."/>
            <person name="Turgeon B."/>
            <person name="Goodwin S."/>
            <person name="Spatafora J."/>
            <person name="Crous P."/>
            <person name="Grigoriev I."/>
        </authorList>
    </citation>
    <scope>NUCLEOTIDE SEQUENCE</scope>
    <source>
        <strain evidence="2">CBS 116005</strain>
    </source>
</reference>
<protein>
    <recommendedName>
        <fullName evidence="4">SSCRP protein</fullName>
    </recommendedName>
</protein>